<dbReference type="InterPro" id="IPR005162">
    <property type="entry name" value="Retrotrans_gag_dom"/>
</dbReference>
<organism evidence="3 4">
    <name type="scientific">Gossypium stocksii</name>
    <dbReference type="NCBI Taxonomy" id="47602"/>
    <lineage>
        <taxon>Eukaryota</taxon>
        <taxon>Viridiplantae</taxon>
        <taxon>Streptophyta</taxon>
        <taxon>Embryophyta</taxon>
        <taxon>Tracheophyta</taxon>
        <taxon>Spermatophyta</taxon>
        <taxon>Magnoliopsida</taxon>
        <taxon>eudicotyledons</taxon>
        <taxon>Gunneridae</taxon>
        <taxon>Pentapetalae</taxon>
        <taxon>rosids</taxon>
        <taxon>malvids</taxon>
        <taxon>Malvales</taxon>
        <taxon>Malvaceae</taxon>
        <taxon>Malvoideae</taxon>
        <taxon>Gossypium</taxon>
    </lineage>
</organism>
<reference evidence="3 4" key="1">
    <citation type="journal article" date="2021" name="Plant Biotechnol. J.">
        <title>Multi-omics assisted identification of the key and species-specific regulatory components of drought-tolerant mechanisms in Gossypium stocksii.</title>
        <authorList>
            <person name="Yu D."/>
            <person name="Ke L."/>
            <person name="Zhang D."/>
            <person name="Wu Y."/>
            <person name="Sun Y."/>
            <person name="Mei J."/>
            <person name="Sun J."/>
            <person name="Sun Y."/>
        </authorList>
    </citation>
    <scope>NUCLEOTIDE SEQUENCE [LARGE SCALE GENOMIC DNA]</scope>
    <source>
        <strain evidence="4">cv. E1</strain>
        <tissue evidence="3">Leaf</tissue>
    </source>
</reference>
<protein>
    <recommendedName>
        <fullName evidence="2">Retrotransposon gag domain-containing protein</fullName>
    </recommendedName>
</protein>
<dbReference type="AlphaFoldDB" id="A0A9D3ZSX6"/>
<gene>
    <name evidence="3" type="ORF">J1N35_028807</name>
</gene>
<name>A0A9D3ZSX6_9ROSI</name>
<comment type="caution">
    <text evidence="3">The sequence shown here is derived from an EMBL/GenBank/DDBJ whole genome shotgun (WGS) entry which is preliminary data.</text>
</comment>
<accession>A0A9D3ZSX6</accession>
<feature type="region of interest" description="Disordered" evidence="1">
    <location>
        <begin position="352"/>
        <end position="430"/>
    </location>
</feature>
<evidence type="ECO:0000259" key="2">
    <source>
        <dbReference type="Pfam" id="PF03732"/>
    </source>
</evidence>
<sequence length="430" mass="47836">MSSAALSDEYVRRRKSLWGQGLHAMWTISCGGWKITSVPKASWMMRFYPEFIEEEAQAKLQGIKQCGTVGEYVREFKELMFQVSNVTEKEVMLAFQEGLKPWVRQEVEQRGVQKLLEAMTVAKFVVKLGLEKDKLGSSKSEERGVCEGNHKEYKDDGNGNGNNSVVKALGLSSSARGVKAKEAESEKKPVECFLCHGPHRLQKCLRKPVIEGNDGTDKVPKKLGSSKGKAKAKKAKENKSIIKGNDGADKEPKKLGSSKKEAEAKRTKRGKKKQVKYFLCRGSYELRNYPKQAVVKGKATFEHGESLEGLPSKEEVSLSSNLEQEVVMKIVKLGPMRLKSRGASELVESLTRLPPMGDVGDASDFKEKEQKRRGPFKVLEQGGQETVGKPKPSVVNQEDSVRGKLKCGQGSDITPCRRDVRTSRMARVKK</sequence>
<dbReference type="Pfam" id="PF03732">
    <property type="entry name" value="Retrotrans_gag"/>
    <property type="match status" value="1"/>
</dbReference>
<evidence type="ECO:0000313" key="4">
    <source>
        <dbReference type="Proteomes" id="UP000828251"/>
    </source>
</evidence>
<dbReference type="OrthoDB" id="1001964at2759"/>
<dbReference type="EMBL" id="JAIQCV010000009">
    <property type="protein sequence ID" value="KAH1063820.1"/>
    <property type="molecule type" value="Genomic_DNA"/>
</dbReference>
<feature type="domain" description="Retrotransposon gag" evidence="2">
    <location>
        <begin position="45"/>
        <end position="101"/>
    </location>
</feature>
<feature type="compositionally biased region" description="Basic and acidic residues" evidence="1">
    <location>
        <begin position="139"/>
        <end position="157"/>
    </location>
</feature>
<evidence type="ECO:0000313" key="3">
    <source>
        <dbReference type="EMBL" id="KAH1063820.1"/>
    </source>
</evidence>
<feature type="region of interest" description="Disordered" evidence="1">
    <location>
        <begin position="139"/>
        <end position="166"/>
    </location>
</feature>
<proteinExistence type="predicted"/>
<dbReference type="Proteomes" id="UP000828251">
    <property type="component" value="Unassembled WGS sequence"/>
</dbReference>
<feature type="region of interest" description="Disordered" evidence="1">
    <location>
        <begin position="210"/>
        <end position="273"/>
    </location>
</feature>
<evidence type="ECO:0000256" key="1">
    <source>
        <dbReference type="SAM" id="MobiDB-lite"/>
    </source>
</evidence>
<feature type="compositionally biased region" description="Basic and acidic residues" evidence="1">
    <location>
        <begin position="235"/>
        <end position="265"/>
    </location>
</feature>
<feature type="compositionally biased region" description="Basic and acidic residues" evidence="1">
    <location>
        <begin position="363"/>
        <end position="372"/>
    </location>
</feature>
<keyword evidence="4" id="KW-1185">Reference proteome</keyword>